<dbReference type="EMBL" id="REFS01000001">
    <property type="protein sequence ID" value="RMB24960.1"/>
    <property type="molecule type" value="Genomic_DNA"/>
</dbReference>
<reference evidence="2 3" key="1">
    <citation type="journal article" date="2015" name="Stand. Genomic Sci.">
        <title>Genomic Encyclopedia of Bacterial and Archaeal Type Strains, Phase III: the genomes of soil and plant-associated and newly described type strains.</title>
        <authorList>
            <person name="Whitman W.B."/>
            <person name="Woyke T."/>
            <person name="Klenk H.P."/>
            <person name="Zhou Y."/>
            <person name="Lilburn T.G."/>
            <person name="Beck B.J."/>
            <person name="De Vos P."/>
            <person name="Vandamme P."/>
            <person name="Eisen J.A."/>
            <person name="Garrity G."/>
            <person name="Hugenholtz P."/>
            <person name="Kyrpides N.C."/>
        </authorList>
    </citation>
    <scope>NUCLEOTIDE SEQUENCE [LARGE SCALE GENOMIC DNA]</scope>
    <source>
        <strain evidence="2 3">CGMCC 1.10124</strain>
    </source>
</reference>
<gene>
    <name evidence="2" type="ORF">ATH50_0040</name>
    <name evidence="1" type="ORF">DU502_07695</name>
</gene>
<accession>A0A3M0E9N5</accession>
<dbReference type="RefSeq" id="WP_121918809.1">
    <property type="nucleotide sequence ID" value="NZ_CP034145.1"/>
</dbReference>
<dbReference type="KEGG" id="haer:DU502_07695"/>
<dbReference type="Proteomes" id="UP000277326">
    <property type="component" value="Unassembled WGS sequence"/>
</dbReference>
<reference evidence="1 4" key="2">
    <citation type="submission" date="2018-07" db="EMBL/GenBank/DDBJ databases">
        <title>Genome sequences of Haloplanus aerogenes JCM 16430T.</title>
        <authorList>
            <person name="Kim Y.B."/>
            <person name="Roh S.W."/>
        </authorList>
    </citation>
    <scope>NUCLEOTIDE SEQUENCE [LARGE SCALE GENOMIC DNA]</scope>
    <source>
        <strain evidence="1 4">JCM 16430</strain>
    </source>
</reference>
<evidence type="ECO:0000313" key="4">
    <source>
        <dbReference type="Proteomes" id="UP000282007"/>
    </source>
</evidence>
<dbReference type="GeneID" id="38471159"/>
<keyword evidence="4" id="KW-1185">Reference proteome</keyword>
<evidence type="ECO:0000313" key="3">
    <source>
        <dbReference type="Proteomes" id="UP000277326"/>
    </source>
</evidence>
<dbReference type="EMBL" id="CP034145">
    <property type="protein sequence ID" value="AZH25269.1"/>
    <property type="molecule type" value="Genomic_DNA"/>
</dbReference>
<protein>
    <submittedName>
        <fullName evidence="2">Uncharacterized protein</fullName>
    </submittedName>
</protein>
<dbReference type="Proteomes" id="UP000282007">
    <property type="component" value="Chromosome"/>
</dbReference>
<proteinExistence type="predicted"/>
<name>A0A3M0E9N5_9EURY</name>
<evidence type="ECO:0000313" key="2">
    <source>
        <dbReference type="EMBL" id="RMB24960.1"/>
    </source>
</evidence>
<reference evidence="2" key="3">
    <citation type="submission" date="2018-10" db="EMBL/GenBank/DDBJ databases">
        <authorList>
            <person name="Whitman W."/>
            <person name="Huntemann M."/>
            <person name="Clum A."/>
            <person name="Pillay M."/>
            <person name="Palaniappan K."/>
            <person name="Varghese N."/>
            <person name="Mikhailova N."/>
            <person name="Stamatis D."/>
            <person name="Reddy T."/>
            <person name="Daum C."/>
            <person name="Shapiro N."/>
            <person name="Ivanova N."/>
            <person name="Kyrpides N."/>
            <person name="Woyke T."/>
        </authorList>
    </citation>
    <scope>NUCLEOTIDE SEQUENCE</scope>
    <source>
        <strain evidence="2">CGMCC 1.10124</strain>
    </source>
</reference>
<dbReference type="AlphaFoldDB" id="A0A3M0E9N5"/>
<evidence type="ECO:0000313" key="1">
    <source>
        <dbReference type="EMBL" id="AZH25269.1"/>
    </source>
</evidence>
<sequence>MSADNVLTEDDRQLLDHIDGQIDDADDATEFEEIARELRDTFARHRAEFRQFQHEVTDRLERLEDGVERDTAEEDVPVIDRYARMSEAEREDVLSTAEHIAVTLHDNWRDIAWKLGDANNRKVGVDTKTKANAKYNPSRLKHRLKQHMDRDLQSTEIYRGLQRLAKLSGGEEHVDAETSRVQIAGGRYEYRERRTADNKETRRVLWRRTE</sequence>
<organism evidence="2 3">
    <name type="scientific">Haloplanus aerogenes</name>
    <dbReference type="NCBI Taxonomy" id="660522"/>
    <lineage>
        <taxon>Archaea</taxon>
        <taxon>Methanobacteriati</taxon>
        <taxon>Methanobacteriota</taxon>
        <taxon>Stenosarchaea group</taxon>
        <taxon>Halobacteria</taxon>
        <taxon>Halobacteriales</taxon>
        <taxon>Haloferacaceae</taxon>
        <taxon>Haloplanus</taxon>
    </lineage>
</organism>
<dbReference type="OrthoDB" id="214356at2157"/>